<evidence type="ECO:0000256" key="5">
    <source>
        <dbReference type="ARBA" id="ARBA00022806"/>
    </source>
</evidence>
<keyword evidence="2" id="KW-0479">Metal-binding</keyword>
<dbReference type="PROSITE" id="PS51194">
    <property type="entry name" value="HELICASE_CTER"/>
    <property type="match status" value="1"/>
</dbReference>
<comment type="caution">
    <text evidence="15">The sequence shown here is derived from an EMBL/GenBank/DDBJ whole genome shotgun (WGS) entry which is preliminary data.</text>
</comment>
<dbReference type="OrthoDB" id="9760034at2"/>
<dbReference type="Pfam" id="PF00271">
    <property type="entry name" value="Helicase_C"/>
    <property type="match status" value="1"/>
</dbReference>
<evidence type="ECO:0000256" key="9">
    <source>
        <dbReference type="ARBA" id="ARBA00034617"/>
    </source>
</evidence>
<dbReference type="Gene3D" id="1.10.10.10">
    <property type="entry name" value="Winged helix-like DNA-binding domain superfamily/Winged helix DNA-binding domain"/>
    <property type="match status" value="1"/>
</dbReference>
<feature type="domain" description="Helicase C-terminal" evidence="14">
    <location>
        <begin position="222"/>
        <end position="365"/>
    </location>
</feature>
<evidence type="ECO:0000256" key="4">
    <source>
        <dbReference type="ARBA" id="ARBA00022801"/>
    </source>
</evidence>
<reference evidence="15 16" key="1">
    <citation type="submission" date="2019-03" db="EMBL/GenBank/DDBJ databases">
        <title>Genomic Encyclopedia of Type Strains, Phase IV (KMG-IV): sequencing the most valuable type-strain genomes for metagenomic binning, comparative biology and taxonomic classification.</title>
        <authorList>
            <person name="Goeker M."/>
        </authorList>
    </citation>
    <scope>NUCLEOTIDE SEQUENCE [LARGE SCALE GENOMIC DNA]</scope>
    <source>
        <strain evidence="15 16">DSM 25488</strain>
    </source>
</reference>
<dbReference type="GO" id="GO:0006310">
    <property type="term" value="P:DNA recombination"/>
    <property type="evidence" value="ECO:0007669"/>
    <property type="project" value="InterPro"/>
</dbReference>
<evidence type="ECO:0000256" key="11">
    <source>
        <dbReference type="ARBA" id="ARBA00044535"/>
    </source>
</evidence>
<evidence type="ECO:0000259" key="13">
    <source>
        <dbReference type="PROSITE" id="PS51192"/>
    </source>
</evidence>
<evidence type="ECO:0000256" key="12">
    <source>
        <dbReference type="ARBA" id="ARBA00044550"/>
    </source>
</evidence>
<dbReference type="AlphaFoldDB" id="A0A4R6XQ93"/>
<dbReference type="InterPro" id="IPR036388">
    <property type="entry name" value="WH-like_DNA-bd_sf"/>
</dbReference>
<keyword evidence="7" id="KW-0238">DNA-binding</keyword>
<dbReference type="InterPro" id="IPR027417">
    <property type="entry name" value="P-loop_NTPase"/>
</dbReference>
<dbReference type="PROSITE" id="PS51192">
    <property type="entry name" value="HELICASE_ATP_BIND_1"/>
    <property type="match status" value="1"/>
</dbReference>
<evidence type="ECO:0000256" key="10">
    <source>
        <dbReference type="ARBA" id="ARBA00034808"/>
    </source>
</evidence>
<gene>
    <name evidence="15" type="ORF">C8D91_1332</name>
</gene>
<dbReference type="GO" id="GO:0043590">
    <property type="term" value="C:bacterial nucleoid"/>
    <property type="evidence" value="ECO:0007669"/>
    <property type="project" value="TreeGrafter"/>
</dbReference>
<evidence type="ECO:0000256" key="6">
    <source>
        <dbReference type="ARBA" id="ARBA00022840"/>
    </source>
</evidence>
<dbReference type="InterPro" id="IPR004589">
    <property type="entry name" value="DNA_helicase_ATP-dep_RecQ"/>
</dbReference>
<keyword evidence="6" id="KW-0067">ATP-binding</keyword>
<dbReference type="GO" id="GO:0046872">
    <property type="term" value="F:metal ion binding"/>
    <property type="evidence" value="ECO:0007669"/>
    <property type="project" value="UniProtKB-KW"/>
</dbReference>
<keyword evidence="3" id="KW-0547">Nucleotide-binding</keyword>
<keyword evidence="5 15" id="KW-0347">Helicase</keyword>
<dbReference type="GO" id="GO:0043138">
    <property type="term" value="F:3'-5' DNA helicase activity"/>
    <property type="evidence" value="ECO:0007669"/>
    <property type="project" value="UniProtKB-EC"/>
</dbReference>
<keyword evidence="16" id="KW-1185">Reference proteome</keyword>
<dbReference type="GO" id="GO:0030894">
    <property type="term" value="C:replisome"/>
    <property type="evidence" value="ECO:0007669"/>
    <property type="project" value="TreeGrafter"/>
</dbReference>
<dbReference type="EC" id="5.6.2.4" evidence="10"/>
<dbReference type="GO" id="GO:0003677">
    <property type="term" value="F:DNA binding"/>
    <property type="evidence" value="ECO:0007669"/>
    <property type="project" value="UniProtKB-KW"/>
</dbReference>
<evidence type="ECO:0000313" key="16">
    <source>
        <dbReference type="Proteomes" id="UP000295724"/>
    </source>
</evidence>
<comment type="catalytic activity">
    <reaction evidence="9">
        <text>Couples ATP hydrolysis with the unwinding of duplex DNA by translocating in the 3'-5' direction.</text>
        <dbReference type="EC" id="5.6.2.4"/>
    </reaction>
</comment>
<feature type="domain" description="Helicase ATP-binding" evidence="13">
    <location>
        <begin position="24"/>
        <end position="192"/>
    </location>
</feature>
<dbReference type="SMART" id="SM00487">
    <property type="entry name" value="DEXDc"/>
    <property type="match status" value="1"/>
</dbReference>
<evidence type="ECO:0000256" key="7">
    <source>
        <dbReference type="ARBA" id="ARBA00023125"/>
    </source>
</evidence>
<dbReference type="Gene3D" id="3.40.50.300">
    <property type="entry name" value="P-loop containing nucleotide triphosphate hydrolases"/>
    <property type="match status" value="2"/>
</dbReference>
<evidence type="ECO:0000256" key="8">
    <source>
        <dbReference type="ARBA" id="ARBA00023235"/>
    </source>
</evidence>
<dbReference type="SMART" id="SM00490">
    <property type="entry name" value="HELICc"/>
    <property type="match status" value="1"/>
</dbReference>
<evidence type="ECO:0000259" key="14">
    <source>
        <dbReference type="PROSITE" id="PS51194"/>
    </source>
</evidence>
<dbReference type="PANTHER" id="PTHR13710:SF105">
    <property type="entry name" value="ATP-DEPENDENT DNA HELICASE Q1"/>
    <property type="match status" value="1"/>
</dbReference>
<dbReference type="CDD" id="cd18018">
    <property type="entry name" value="DEXHc_RecQ4-like"/>
    <property type="match status" value="1"/>
</dbReference>
<dbReference type="InterPro" id="IPR014001">
    <property type="entry name" value="Helicase_ATP-bd"/>
</dbReference>
<dbReference type="InterPro" id="IPR032284">
    <property type="entry name" value="RecQ_Zn-bd"/>
</dbReference>
<dbReference type="InterPro" id="IPR011545">
    <property type="entry name" value="DEAD/DEAH_box_helicase_dom"/>
</dbReference>
<dbReference type="PANTHER" id="PTHR13710">
    <property type="entry name" value="DNA HELICASE RECQ FAMILY MEMBER"/>
    <property type="match status" value="1"/>
</dbReference>
<dbReference type="EMBL" id="SNZB01000003">
    <property type="protein sequence ID" value="TDR20360.1"/>
    <property type="molecule type" value="Genomic_DNA"/>
</dbReference>
<dbReference type="RefSeq" id="WP_099018739.1">
    <property type="nucleotide sequence ID" value="NZ_NIHB01000001.1"/>
</dbReference>
<comment type="similarity">
    <text evidence="1">Belongs to the helicase family. RecQ subfamily.</text>
</comment>
<evidence type="ECO:0000256" key="3">
    <source>
        <dbReference type="ARBA" id="ARBA00022741"/>
    </source>
</evidence>
<evidence type="ECO:0000313" key="15">
    <source>
        <dbReference type="EMBL" id="TDR20360.1"/>
    </source>
</evidence>
<organism evidence="15 16">
    <name type="scientific">Marinicella litoralis</name>
    <dbReference type="NCBI Taxonomy" id="644220"/>
    <lineage>
        <taxon>Bacteria</taxon>
        <taxon>Pseudomonadati</taxon>
        <taxon>Pseudomonadota</taxon>
        <taxon>Gammaproteobacteria</taxon>
        <taxon>Lysobacterales</taxon>
        <taxon>Marinicellaceae</taxon>
        <taxon>Marinicella</taxon>
    </lineage>
</organism>
<accession>A0A4R6XQ93</accession>
<keyword evidence="4" id="KW-0378">Hydrolase</keyword>
<proteinExistence type="inferred from homology"/>
<dbReference type="GO" id="GO:0009378">
    <property type="term" value="F:four-way junction helicase activity"/>
    <property type="evidence" value="ECO:0007669"/>
    <property type="project" value="TreeGrafter"/>
</dbReference>
<sequence>MEVLETLKNNFAFDAFKPGQKQVIEKVLAQRSAAAIFPTGSGKSLCYQLPATQLPGLTLVVSPLLSLMKDQLDFLLKKNIKAARLDHSLERAEYNQVMSQAKNKQLKILMISVERFKNERFRAQLKHLDIGLLVIDEAHCISEWGHNFRPDYLKLPQYQKEFNIPQSLLLTATATPKVIADMRAKFSIDEDDVVVTGFYRNNLFLQMSPTLAVDRHEKLLARIKQDITAPTIVYVTLQKTAETVAAYLAANNIHAQHYHAGMKPDERELIQSQFMQGKLNVIVATIAFGMGIDKKDVRRVLHFDLPKSIENYSQEIGRAGRDDAASLCEIFANNDSLQVQENFVYGDTPEQTSIQQLLHQIQQTTEPFWETKLLSLSNELNIRTLPLKTLLVYLELAGIIKPKFTYFEEYSFKNINNTADLINRFTGERRHFIAAMFEHCVVKKTWTYVDVEAIITAYNTDRGRIMTALEWFDEQGMIELQAKQAVERFDIIERSFDLTVLSAQLHQLFINKEQAEIERIHNMLAMFESTSCLSKQLASYFGEELPIDACGHCSVCVTGPASFKIVQQSASLQALDLPSLSSEFIGKMGAAYTANNLTKFLCGIHTPVFSQLKIRALPHFGLLENHPFSEVRAWVASNEQNPR</sequence>
<evidence type="ECO:0000256" key="2">
    <source>
        <dbReference type="ARBA" id="ARBA00022723"/>
    </source>
</evidence>
<dbReference type="SUPFAM" id="SSF52540">
    <property type="entry name" value="P-loop containing nucleoside triphosphate hydrolases"/>
    <property type="match status" value="1"/>
</dbReference>
<dbReference type="GO" id="GO:0006281">
    <property type="term" value="P:DNA repair"/>
    <property type="evidence" value="ECO:0007669"/>
    <property type="project" value="TreeGrafter"/>
</dbReference>
<keyword evidence="8" id="KW-0413">Isomerase</keyword>
<dbReference type="Pfam" id="PF16124">
    <property type="entry name" value="RecQ_Zn_bind"/>
    <property type="match status" value="1"/>
</dbReference>
<dbReference type="Proteomes" id="UP000295724">
    <property type="component" value="Unassembled WGS sequence"/>
</dbReference>
<name>A0A4R6XQ93_9GAMM</name>
<protein>
    <recommendedName>
        <fullName evidence="11">ATP-dependent DNA helicase RecQ</fullName>
        <ecNumber evidence="10">5.6.2.4</ecNumber>
    </recommendedName>
    <alternativeName>
        <fullName evidence="12">DNA 3'-5' helicase RecQ</fullName>
    </alternativeName>
</protein>
<evidence type="ECO:0000256" key="1">
    <source>
        <dbReference type="ARBA" id="ARBA00005446"/>
    </source>
</evidence>
<dbReference type="GO" id="GO:0005737">
    <property type="term" value="C:cytoplasm"/>
    <property type="evidence" value="ECO:0007669"/>
    <property type="project" value="TreeGrafter"/>
</dbReference>
<dbReference type="Pfam" id="PF00270">
    <property type="entry name" value="DEAD"/>
    <property type="match status" value="1"/>
</dbReference>
<dbReference type="NCBIfam" id="TIGR00614">
    <property type="entry name" value="recQ_fam"/>
    <property type="match status" value="1"/>
</dbReference>
<dbReference type="GO" id="GO:0005524">
    <property type="term" value="F:ATP binding"/>
    <property type="evidence" value="ECO:0007669"/>
    <property type="project" value="UniProtKB-KW"/>
</dbReference>
<dbReference type="GO" id="GO:0016787">
    <property type="term" value="F:hydrolase activity"/>
    <property type="evidence" value="ECO:0007669"/>
    <property type="project" value="UniProtKB-KW"/>
</dbReference>
<dbReference type="InterPro" id="IPR001650">
    <property type="entry name" value="Helicase_C-like"/>
</dbReference>